<evidence type="ECO:0000313" key="2">
    <source>
        <dbReference type="Proteomes" id="UP000789831"/>
    </source>
</evidence>
<dbReference type="SUPFAM" id="SSF102645">
    <property type="entry name" value="CoaB-like"/>
    <property type="match status" value="1"/>
</dbReference>
<name>A0A9N8ZX10_9GLOM</name>
<accession>A0A9N8ZX10</accession>
<dbReference type="AlphaFoldDB" id="A0A9N8ZX10"/>
<dbReference type="Proteomes" id="UP000789831">
    <property type="component" value="Unassembled WGS sequence"/>
</dbReference>
<proteinExistence type="predicted"/>
<dbReference type="EMBL" id="CAJVPL010000563">
    <property type="protein sequence ID" value="CAG8510083.1"/>
    <property type="molecule type" value="Genomic_DNA"/>
</dbReference>
<dbReference type="Gene3D" id="3.40.50.10300">
    <property type="entry name" value="CoaB-like"/>
    <property type="match status" value="1"/>
</dbReference>
<organism evidence="1 2">
    <name type="scientific">Ambispora gerdemannii</name>
    <dbReference type="NCBI Taxonomy" id="144530"/>
    <lineage>
        <taxon>Eukaryota</taxon>
        <taxon>Fungi</taxon>
        <taxon>Fungi incertae sedis</taxon>
        <taxon>Mucoromycota</taxon>
        <taxon>Glomeromycotina</taxon>
        <taxon>Glomeromycetes</taxon>
        <taxon>Archaeosporales</taxon>
        <taxon>Ambisporaceae</taxon>
        <taxon>Ambispora</taxon>
    </lineage>
</organism>
<gene>
    <name evidence="1" type="ORF">AGERDE_LOCUS4696</name>
</gene>
<protein>
    <submittedName>
        <fullName evidence="1">7198_t:CDS:1</fullName>
    </submittedName>
</protein>
<dbReference type="PANTHER" id="PTHR12290">
    <property type="entry name" value="CORNICHON-RELATED"/>
    <property type="match status" value="1"/>
</dbReference>
<sequence>MTTVNLKTGDSILETNRETINPDTYFVTHTPPKSLEKNEKQVNEFVSKHAAKGSKVVLITSGGTTVPLENQTVRFIDNFSAGTRGATSAEYPFDCLIHLIPDYAVIFMHRQFSLQPYNRHFSHQSILDLLELKPDGSINVCSEYAHKMKATLTKYQEYKRKEMLLMLEFFTVNDYLFLLRSVSHALNGLTHHALYYLAAAAEHKIQSGDGAMTLKMDQVPKFLKPMVTFWAPQGYIVSFKLETDPHLLIPKSRQALIRYGHQIVIGNLLTTRKREVNLITHDSEMELKLSEEEERNGVEIESRIVNELLKRHDEWITNYSHN</sequence>
<dbReference type="InterPro" id="IPR035929">
    <property type="entry name" value="CoaB-like_sf"/>
</dbReference>
<reference evidence="1" key="1">
    <citation type="submission" date="2021-06" db="EMBL/GenBank/DDBJ databases">
        <authorList>
            <person name="Kallberg Y."/>
            <person name="Tangrot J."/>
            <person name="Rosling A."/>
        </authorList>
    </citation>
    <scope>NUCLEOTIDE SEQUENCE</scope>
    <source>
        <strain evidence="1">MT106</strain>
    </source>
</reference>
<comment type="caution">
    <text evidence="1">The sequence shown here is derived from an EMBL/GenBank/DDBJ whole genome shotgun (WGS) entry which is preliminary data.</text>
</comment>
<evidence type="ECO:0000313" key="1">
    <source>
        <dbReference type="EMBL" id="CAG8510083.1"/>
    </source>
</evidence>
<keyword evidence="2" id="KW-1185">Reference proteome</keyword>
<dbReference type="OrthoDB" id="70224at2759"/>